<keyword evidence="10" id="KW-1185">Reference proteome</keyword>
<evidence type="ECO:0000259" key="8">
    <source>
        <dbReference type="Pfam" id="PF02397"/>
    </source>
</evidence>
<evidence type="ECO:0000256" key="3">
    <source>
        <dbReference type="ARBA" id="ARBA00022679"/>
    </source>
</evidence>
<feature type="transmembrane region" description="Helical" evidence="7">
    <location>
        <begin position="98"/>
        <end position="117"/>
    </location>
</feature>
<evidence type="ECO:0000256" key="2">
    <source>
        <dbReference type="ARBA" id="ARBA00006464"/>
    </source>
</evidence>
<feature type="transmembrane region" description="Helical" evidence="7">
    <location>
        <begin position="35"/>
        <end position="54"/>
    </location>
</feature>
<dbReference type="InterPro" id="IPR017475">
    <property type="entry name" value="EPS_sugar_tfrase"/>
</dbReference>
<evidence type="ECO:0000313" key="9">
    <source>
        <dbReference type="EMBL" id="MDR6892559.1"/>
    </source>
</evidence>
<dbReference type="GO" id="GO:0016780">
    <property type="term" value="F:phosphotransferase activity, for other substituted phosphate groups"/>
    <property type="evidence" value="ECO:0007669"/>
    <property type="project" value="TreeGrafter"/>
</dbReference>
<dbReference type="PANTHER" id="PTHR30576:SF10">
    <property type="entry name" value="SLL5057 PROTEIN"/>
    <property type="match status" value="1"/>
</dbReference>
<dbReference type="InterPro" id="IPR003362">
    <property type="entry name" value="Bact_transf"/>
</dbReference>
<organism evidence="9 10">
    <name type="scientific">Falsarthrobacter nasiphocae</name>
    <dbReference type="NCBI Taxonomy" id="189863"/>
    <lineage>
        <taxon>Bacteria</taxon>
        <taxon>Bacillati</taxon>
        <taxon>Actinomycetota</taxon>
        <taxon>Actinomycetes</taxon>
        <taxon>Micrococcales</taxon>
        <taxon>Micrococcaceae</taxon>
        <taxon>Falsarthrobacter</taxon>
    </lineage>
</organism>
<comment type="caution">
    <text evidence="9">The sequence shown here is derived from an EMBL/GenBank/DDBJ whole genome shotgun (WGS) entry which is preliminary data.</text>
</comment>
<evidence type="ECO:0000256" key="7">
    <source>
        <dbReference type="SAM" id="Phobius"/>
    </source>
</evidence>
<dbReference type="PANTHER" id="PTHR30576">
    <property type="entry name" value="COLANIC BIOSYNTHESIS UDP-GLUCOSE LIPID CARRIER TRANSFERASE"/>
    <property type="match status" value="1"/>
</dbReference>
<evidence type="ECO:0000256" key="4">
    <source>
        <dbReference type="ARBA" id="ARBA00022692"/>
    </source>
</evidence>
<dbReference type="NCBIfam" id="TIGR03025">
    <property type="entry name" value="EPS_sugtrans"/>
    <property type="match status" value="1"/>
</dbReference>
<dbReference type="Proteomes" id="UP001247307">
    <property type="component" value="Unassembled WGS sequence"/>
</dbReference>
<protein>
    <submittedName>
        <fullName evidence="9">Exopolysaccharide biosynthesis polyprenyl glycosylphosphotransferase</fullName>
    </submittedName>
</protein>
<keyword evidence="6 7" id="KW-0472">Membrane</keyword>
<dbReference type="GO" id="GO:0016020">
    <property type="term" value="C:membrane"/>
    <property type="evidence" value="ECO:0007669"/>
    <property type="project" value="UniProtKB-SubCell"/>
</dbReference>
<comment type="similarity">
    <text evidence="2">Belongs to the bacterial sugar transferase family.</text>
</comment>
<name>A0AAE3YFN2_9MICC</name>
<keyword evidence="4 7" id="KW-0812">Transmembrane</keyword>
<comment type="subcellular location">
    <subcellularLocation>
        <location evidence="1">Membrane</location>
        <topology evidence="1">Multi-pass membrane protein</topology>
    </subcellularLocation>
</comment>
<keyword evidence="5 7" id="KW-1133">Transmembrane helix</keyword>
<feature type="domain" description="Bacterial sugar transferase" evidence="8">
    <location>
        <begin position="271"/>
        <end position="459"/>
    </location>
</feature>
<keyword evidence="3" id="KW-0808">Transferase</keyword>
<gene>
    <name evidence="9" type="ORF">J2S35_001499</name>
</gene>
<evidence type="ECO:0000256" key="6">
    <source>
        <dbReference type="ARBA" id="ARBA00023136"/>
    </source>
</evidence>
<accession>A0AAE3YFN2</accession>
<dbReference type="RefSeq" id="WP_309851769.1">
    <property type="nucleotide sequence ID" value="NZ_BAAAIU010000020.1"/>
</dbReference>
<dbReference type="Pfam" id="PF02397">
    <property type="entry name" value="Bac_transf"/>
    <property type="match status" value="1"/>
</dbReference>
<evidence type="ECO:0000256" key="1">
    <source>
        <dbReference type="ARBA" id="ARBA00004141"/>
    </source>
</evidence>
<proteinExistence type="inferred from homology"/>
<feature type="transmembrane region" description="Helical" evidence="7">
    <location>
        <begin position="75"/>
        <end position="92"/>
    </location>
</feature>
<dbReference type="AlphaFoldDB" id="A0AAE3YFN2"/>
<reference evidence="9" key="1">
    <citation type="submission" date="2023-07" db="EMBL/GenBank/DDBJ databases">
        <title>Sequencing the genomes of 1000 actinobacteria strains.</title>
        <authorList>
            <person name="Klenk H.-P."/>
        </authorList>
    </citation>
    <scope>NUCLEOTIDE SEQUENCE</scope>
    <source>
        <strain evidence="9">DSM 13988</strain>
    </source>
</reference>
<dbReference type="EMBL" id="JAVDUI010000001">
    <property type="protein sequence ID" value="MDR6892559.1"/>
    <property type="molecule type" value="Genomic_DNA"/>
</dbReference>
<evidence type="ECO:0000256" key="5">
    <source>
        <dbReference type="ARBA" id="ARBA00022989"/>
    </source>
</evidence>
<sequence>MLSDAIMVFLALTTANIWRFGLTREQLHVDETATSYWSVTAIIAVVWWVFLGLWGSRSPGILGQGFEEYKRTVSATLSLFGAIAILSYLSRVDTSRGYVAIALPAGLLLLLLSRAFWRRRLIQARLAGHWNYRVMLLGSPSSVLHLHSSLSAHPQAGYDPIVAYLPGFSRTAPNGDELPLPVAGTSLQVDGILAAIEDYRLDAVAISSSASLSPRAIRRLGWELADRHIRLIMAPALTDVAGPRIHTQPIAGLPLIHVSTPRLSGINAFLKRSFDVVLASLAAILLSPVLIATALAVKLDSPGPVVFNQERVGKNGKRFQMHKFRSMVTDAETKVSALAPETDAGNEVLFKIKDDPRITRVGRFIRRYSIDELPQILNVLKGEMSLVGPRPPLPREVAKYEDHVHRRLLVQPGITGLWQVSGRSDLSWNDTVRLDLYYVENWSLAQDVLIIFKTFRAVVASKGAY</sequence>
<evidence type="ECO:0000313" key="10">
    <source>
        <dbReference type="Proteomes" id="UP001247307"/>
    </source>
</evidence>